<dbReference type="InterPro" id="IPR032696">
    <property type="entry name" value="SQ_cyclase_C"/>
</dbReference>
<dbReference type="InterPro" id="IPR050148">
    <property type="entry name" value="Terpene_synthase-like"/>
</dbReference>
<dbReference type="Gene3D" id="1.50.10.20">
    <property type="match status" value="1"/>
</dbReference>
<dbReference type="Proteomes" id="UP000542210">
    <property type="component" value="Unassembled WGS sequence"/>
</dbReference>
<comment type="caution">
    <text evidence="2">The sequence shown here is derived from an EMBL/GenBank/DDBJ whole genome shotgun (WGS) entry which is preliminary data.</text>
</comment>
<dbReference type="InterPro" id="IPR008930">
    <property type="entry name" value="Terpenoid_cyclase/PrenylTrfase"/>
</dbReference>
<sequence>MSGPDLAFAARGGEVGVRDAERLVAGLAGRPWGDVTVSVYETGRVVALAPWLAGHAERIVYLTAAQREDGAWGVHDDYSLVPTLSATEALLAELARGAPEGLGERVATAAARGLRALSARRTSSSAAPDMPARELIVAYLTEAIGRRLHELGGRARDLSGGHGVEGVALPPPDRAGVAKLAGIRAALRSGARPPEKLTHALEVGGEAAAGARGVELTPSGTIGASPAATAAWLGARTVPGPGHPARRYLETVAGLHGGPVPCALPITVFERGWALATLARAGVPLRVPPALTASLRPAARPGGVAAGPGLPADADTTSVALYALALLGVRVEPAALWDYRADEHFVTWRGEEGVSTTVNAHVLDCLHAYAAGRGGAPGRYATAAGEVARWLRERQRADGSWTDRWHASPYYATMCCALALDGRRDSAGAVRRAVWWLLSAQRGDGSWGVWSGTAEETAYAMQVLLLCGTAGDEAARHRACARGRAFLRDTGGRAGGPPMPAMWHDKDLYAPRAVVRAAVTAALHLASRGTEVSLLT</sequence>
<evidence type="ECO:0000313" key="3">
    <source>
        <dbReference type="Proteomes" id="UP000542210"/>
    </source>
</evidence>
<dbReference type="AlphaFoldDB" id="A0A7W7GDJ8"/>
<dbReference type="UniPathway" id="UPA00337"/>
<dbReference type="RefSeq" id="WP_184886494.1">
    <property type="nucleotide sequence ID" value="NZ_BOOV01000006.1"/>
</dbReference>
<keyword evidence="3" id="KW-1185">Reference proteome</keyword>
<feature type="domain" description="Squalene cyclase C-terminal" evidence="1">
    <location>
        <begin position="357"/>
        <end position="460"/>
    </location>
</feature>
<accession>A0A7W7GDJ8</accession>
<organism evidence="2 3">
    <name type="scientific">Sphaerisporangium siamense</name>
    <dbReference type="NCBI Taxonomy" id="795645"/>
    <lineage>
        <taxon>Bacteria</taxon>
        <taxon>Bacillati</taxon>
        <taxon>Actinomycetota</taxon>
        <taxon>Actinomycetes</taxon>
        <taxon>Streptosporangiales</taxon>
        <taxon>Streptosporangiaceae</taxon>
        <taxon>Sphaerisporangium</taxon>
    </lineage>
</organism>
<evidence type="ECO:0000313" key="2">
    <source>
        <dbReference type="EMBL" id="MBB4705055.1"/>
    </source>
</evidence>
<dbReference type="Gene3D" id="1.50.10.160">
    <property type="match status" value="1"/>
</dbReference>
<reference evidence="2 3" key="1">
    <citation type="submission" date="2020-08" db="EMBL/GenBank/DDBJ databases">
        <title>Sequencing the genomes of 1000 actinobacteria strains.</title>
        <authorList>
            <person name="Klenk H.-P."/>
        </authorList>
    </citation>
    <scope>NUCLEOTIDE SEQUENCE [LARGE SCALE GENOMIC DNA]</scope>
    <source>
        <strain evidence="2 3">DSM 45784</strain>
    </source>
</reference>
<dbReference type="GO" id="GO:0016102">
    <property type="term" value="P:diterpenoid biosynthetic process"/>
    <property type="evidence" value="ECO:0007669"/>
    <property type="project" value="TreeGrafter"/>
</dbReference>
<gene>
    <name evidence="2" type="ORF">BJ982_006599</name>
</gene>
<dbReference type="GO" id="GO:0010333">
    <property type="term" value="F:terpene synthase activity"/>
    <property type="evidence" value="ECO:0007669"/>
    <property type="project" value="InterPro"/>
</dbReference>
<protein>
    <recommendedName>
        <fullName evidence="1">Squalene cyclase C-terminal domain-containing protein</fullName>
    </recommendedName>
</protein>
<dbReference type="Pfam" id="PF13243">
    <property type="entry name" value="SQHop_cyclase_C"/>
    <property type="match status" value="1"/>
</dbReference>
<proteinExistence type="predicted"/>
<name>A0A7W7GDJ8_9ACTN</name>
<evidence type="ECO:0000259" key="1">
    <source>
        <dbReference type="Pfam" id="PF13243"/>
    </source>
</evidence>
<dbReference type="PANTHER" id="PTHR31739:SF25">
    <property type="entry name" value="(E,E)-GERANYLLINALOOL SYNTHASE"/>
    <property type="match status" value="1"/>
</dbReference>
<dbReference type="EMBL" id="JACHND010000001">
    <property type="protein sequence ID" value="MBB4705055.1"/>
    <property type="molecule type" value="Genomic_DNA"/>
</dbReference>
<dbReference type="SUPFAM" id="SSF48239">
    <property type="entry name" value="Terpenoid cyclases/Protein prenyltransferases"/>
    <property type="match status" value="1"/>
</dbReference>
<dbReference type="PANTHER" id="PTHR31739">
    <property type="entry name" value="ENT-COPALYL DIPHOSPHATE SYNTHASE, CHLOROPLASTIC"/>
    <property type="match status" value="1"/>
</dbReference>
<dbReference type="GO" id="GO:0000287">
    <property type="term" value="F:magnesium ion binding"/>
    <property type="evidence" value="ECO:0007669"/>
    <property type="project" value="TreeGrafter"/>
</dbReference>